<feature type="transmembrane region" description="Helical" evidence="7">
    <location>
        <begin position="280"/>
        <end position="300"/>
    </location>
</feature>
<keyword evidence="3" id="KW-1003">Cell membrane</keyword>
<dbReference type="PIRSF" id="PIRSF006603">
    <property type="entry name" value="DinF"/>
    <property type="match status" value="1"/>
</dbReference>
<feature type="transmembrane region" description="Helical" evidence="7">
    <location>
        <begin position="21"/>
        <end position="46"/>
    </location>
</feature>
<evidence type="ECO:0000313" key="9">
    <source>
        <dbReference type="Proteomes" id="UP001515660"/>
    </source>
</evidence>
<keyword evidence="2" id="KW-0813">Transport</keyword>
<dbReference type="InterPro" id="IPR048279">
    <property type="entry name" value="MdtK-like"/>
</dbReference>
<feature type="transmembrane region" description="Helical" evidence="7">
    <location>
        <begin position="239"/>
        <end position="260"/>
    </location>
</feature>
<dbReference type="PANTHER" id="PTHR43823:SF3">
    <property type="entry name" value="MULTIDRUG EXPORT PROTEIN MEPA"/>
    <property type="match status" value="1"/>
</dbReference>
<feature type="transmembrane region" description="Helical" evidence="7">
    <location>
        <begin position="172"/>
        <end position="193"/>
    </location>
</feature>
<dbReference type="EMBL" id="JAANHS010000012">
    <property type="protein sequence ID" value="NHB77863.1"/>
    <property type="molecule type" value="Genomic_DNA"/>
</dbReference>
<feature type="transmembrane region" description="Helical" evidence="7">
    <location>
        <begin position="320"/>
        <end position="342"/>
    </location>
</feature>
<feature type="transmembrane region" description="Helical" evidence="7">
    <location>
        <begin position="390"/>
        <end position="411"/>
    </location>
</feature>
<dbReference type="Proteomes" id="UP001515660">
    <property type="component" value="Unassembled WGS sequence"/>
</dbReference>
<keyword evidence="5 7" id="KW-1133">Transmembrane helix</keyword>
<accession>A0ABX0GAG3</accession>
<name>A0ABX0GAG3_9RHOB</name>
<gene>
    <name evidence="8" type="ORF">G8O29_14170</name>
</gene>
<keyword evidence="6 7" id="KW-0472">Membrane</keyword>
<protein>
    <submittedName>
        <fullName evidence="8">MATE family efflux transporter</fullName>
    </submittedName>
</protein>
<dbReference type="PANTHER" id="PTHR43823">
    <property type="entry name" value="SPORULATION PROTEIN YKVU"/>
    <property type="match status" value="1"/>
</dbReference>
<evidence type="ECO:0000256" key="2">
    <source>
        <dbReference type="ARBA" id="ARBA00022448"/>
    </source>
</evidence>
<evidence type="ECO:0000256" key="6">
    <source>
        <dbReference type="ARBA" id="ARBA00023136"/>
    </source>
</evidence>
<feature type="transmembrane region" description="Helical" evidence="7">
    <location>
        <begin position="417"/>
        <end position="439"/>
    </location>
</feature>
<organism evidence="8 9">
    <name type="scientific">Rhodobacter calidifons</name>
    <dbReference type="NCBI Taxonomy" id="2715277"/>
    <lineage>
        <taxon>Bacteria</taxon>
        <taxon>Pseudomonadati</taxon>
        <taxon>Pseudomonadota</taxon>
        <taxon>Alphaproteobacteria</taxon>
        <taxon>Rhodobacterales</taxon>
        <taxon>Rhodobacter group</taxon>
        <taxon>Rhodobacter</taxon>
    </lineage>
</organism>
<evidence type="ECO:0000256" key="5">
    <source>
        <dbReference type="ARBA" id="ARBA00022989"/>
    </source>
</evidence>
<proteinExistence type="predicted"/>
<keyword evidence="9" id="KW-1185">Reference proteome</keyword>
<dbReference type="InterPro" id="IPR002528">
    <property type="entry name" value="MATE_fam"/>
</dbReference>
<sequence>MAGSGAQAKFVEGSLFRHVSVMALTSSVGLMAVFVVDLINMVYIALLGQAELAAAIGFAGAILFFTTSFGIGMSIAVGALVARALGARDPAQARARATTGLILGLLFGAVFAAAVWLALGPLVGLLGATGRTADLAVHFLAIVVPSLPLLMIGMIGGAILRSHGDARAAMMATVWGALATAVLDPILIFGLGWELTGAALGSVAARVVIAVMALRPITAKYGGFDRPTPAQVVADMGPVWAIAVPAILTQVATPIGQAFVTRATSAYGEAAVAGMAIAGRLTPVAFGVIFALSGAIGPIIGQNFGAGRMDRVRRAFRDGLIFTALVILVVSALLFVLRAPIADAFRAEGLTRDLVYLFCGPLALLWFFNGMIFVGNAVCNNLGRPFWSTVVNWGRHTLGTIPLALWLGQYWGAQGVLVGQAIGGVIFGLLAAWLALVAIRAPALPAASRAVPPVPEAEPIASPGGRRA</sequence>
<evidence type="ECO:0000256" key="4">
    <source>
        <dbReference type="ARBA" id="ARBA00022692"/>
    </source>
</evidence>
<comment type="subcellular location">
    <subcellularLocation>
        <location evidence="1">Cell inner membrane</location>
        <topology evidence="1">Multi-pass membrane protein</topology>
    </subcellularLocation>
</comment>
<dbReference type="Pfam" id="PF01554">
    <property type="entry name" value="MatE"/>
    <property type="match status" value="2"/>
</dbReference>
<feature type="transmembrane region" description="Helical" evidence="7">
    <location>
        <begin position="52"/>
        <end position="85"/>
    </location>
</feature>
<evidence type="ECO:0000256" key="1">
    <source>
        <dbReference type="ARBA" id="ARBA00004429"/>
    </source>
</evidence>
<evidence type="ECO:0000256" key="3">
    <source>
        <dbReference type="ARBA" id="ARBA00022475"/>
    </source>
</evidence>
<feature type="transmembrane region" description="Helical" evidence="7">
    <location>
        <begin position="354"/>
        <end position="378"/>
    </location>
</feature>
<dbReference type="RefSeq" id="WP_166403885.1">
    <property type="nucleotide sequence ID" value="NZ_JAANHS010000012.1"/>
</dbReference>
<evidence type="ECO:0000313" key="8">
    <source>
        <dbReference type="EMBL" id="NHB77863.1"/>
    </source>
</evidence>
<feature type="transmembrane region" description="Helical" evidence="7">
    <location>
        <begin position="139"/>
        <end position="160"/>
    </location>
</feature>
<feature type="transmembrane region" description="Helical" evidence="7">
    <location>
        <begin position="199"/>
        <end position="218"/>
    </location>
</feature>
<feature type="transmembrane region" description="Helical" evidence="7">
    <location>
        <begin position="97"/>
        <end position="119"/>
    </location>
</feature>
<dbReference type="InterPro" id="IPR051327">
    <property type="entry name" value="MATE_MepA_subfamily"/>
</dbReference>
<evidence type="ECO:0000256" key="7">
    <source>
        <dbReference type="SAM" id="Phobius"/>
    </source>
</evidence>
<reference evidence="8 9" key="1">
    <citation type="journal article" date="2022" name="Microorganisms">
        <title>Genome Sequence and Characterization of a Xanthorhodopsin-Containing, Aerobic Anoxygenic Phototrophic Rhodobacter Species, Isolated from Mesophilic Conditions at Yellowstone National Park.</title>
        <authorList>
            <person name="Kyndt J.A."/>
            <person name="Robertson S."/>
            <person name="Shoffstall I.B."/>
            <person name="Ramaley R.F."/>
            <person name="Meyer T.E."/>
        </authorList>
    </citation>
    <scope>NUCLEOTIDE SEQUENCE [LARGE SCALE GENOMIC DNA]</scope>
    <source>
        <strain evidence="8 9">M37P</strain>
    </source>
</reference>
<keyword evidence="4 7" id="KW-0812">Transmembrane</keyword>
<comment type="caution">
    <text evidence="8">The sequence shown here is derived from an EMBL/GenBank/DDBJ whole genome shotgun (WGS) entry which is preliminary data.</text>
</comment>
<dbReference type="NCBIfam" id="TIGR00797">
    <property type="entry name" value="matE"/>
    <property type="match status" value="1"/>
</dbReference>